<accession>A0A0H1BDC7</accession>
<proteinExistence type="predicted"/>
<keyword evidence="2" id="KW-1185">Reference proteome</keyword>
<dbReference type="Proteomes" id="UP000053573">
    <property type="component" value="Unassembled WGS sequence"/>
</dbReference>
<gene>
    <name evidence="1" type="ORF">EMPG_15264</name>
</gene>
<comment type="caution">
    <text evidence="1">The sequence shown here is derived from an EMBL/GenBank/DDBJ whole genome shotgun (WGS) entry which is preliminary data.</text>
</comment>
<protein>
    <submittedName>
        <fullName evidence="1">Uncharacterized protein</fullName>
    </submittedName>
</protein>
<sequence>MILRRVRRFLPWVGIVPPRLLRRMARRRFLGMGKIGMSIAPGQRIGNEPWKGKREKRRKKADLVRIGGLYLSLRTGNRSLGVKVKRNSARNSNNRKKRERLKIDLPNRFCYGTCRSLCKGYRLRT</sequence>
<reference evidence="2" key="1">
    <citation type="journal article" date="2015" name="PLoS Genet.">
        <title>The dynamic genome and transcriptome of the human fungal pathogen Blastomyces and close relative Emmonsia.</title>
        <authorList>
            <person name="Munoz J.F."/>
            <person name="Gauthier G.M."/>
            <person name="Desjardins C.A."/>
            <person name="Gallo J.E."/>
            <person name="Holder J."/>
            <person name="Sullivan T.D."/>
            <person name="Marty A.J."/>
            <person name="Carmen J.C."/>
            <person name="Chen Z."/>
            <person name="Ding L."/>
            <person name="Gujja S."/>
            <person name="Magrini V."/>
            <person name="Misas E."/>
            <person name="Mitreva M."/>
            <person name="Priest M."/>
            <person name="Saif S."/>
            <person name="Whiston E.A."/>
            <person name="Young S."/>
            <person name="Zeng Q."/>
            <person name="Goldman W.E."/>
            <person name="Mardis E.R."/>
            <person name="Taylor J.W."/>
            <person name="McEwen J.G."/>
            <person name="Clay O.K."/>
            <person name="Klein B.S."/>
            <person name="Cuomo C.A."/>
        </authorList>
    </citation>
    <scope>NUCLEOTIDE SEQUENCE [LARGE SCALE GENOMIC DNA]</scope>
    <source>
        <strain evidence="2">UAMH 139</strain>
    </source>
</reference>
<name>A0A0H1BDC7_9EURO</name>
<organism evidence="1 2">
    <name type="scientific">Blastomyces silverae</name>
    <dbReference type="NCBI Taxonomy" id="2060906"/>
    <lineage>
        <taxon>Eukaryota</taxon>
        <taxon>Fungi</taxon>
        <taxon>Dikarya</taxon>
        <taxon>Ascomycota</taxon>
        <taxon>Pezizomycotina</taxon>
        <taxon>Eurotiomycetes</taxon>
        <taxon>Eurotiomycetidae</taxon>
        <taxon>Onygenales</taxon>
        <taxon>Ajellomycetaceae</taxon>
        <taxon>Blastomyces</taxon>
    </lineage>
</organism>
<dbReference type="EMBL" id="LDEV01002367">
    <property type="protein sequence ID" value="KLJ09315.1"/>
    <property type="molecule type" value="Genomic_DNA"/>
</dbReference>
<dbReference type="AlphaFoldDB" id="A0A0H1BDC7"/>
<evidence type="ECO:0000313" key="2">
    <source>
        <dbReference type="Proteomes" id="UP000053573"/>
    </source>
</evidence>
<evidence type="ECO:0000313" key="1">
    <source>
        <dbReference type="EMBL" id="KLJ09315.1"/>
    </source>
</evidence>